<feature type="binding site" evidence="14">
    <location>
        <position position="197"/>
    </location>
    <ligand>
        <name>ATP</name>
        <dbReference type="ChEBI" id="CHEBI:30616"/>
    </ligand>
</feature>
<sequence length="350" mass="38447">MDTKVLIFKENNIEKDKLREVAEVIRNGGLVAFPTETVYGLGANAFDENAVEKIFIAKGRPQDNPLIVHISQLDDIFPLVKEIPSSAKMLMDNFWPGPITFILNKETCIPYKTSAGLETIGIRMPSDPLARALIKEVGVPIAAPSANLSGKPSPTDINRCIEDLEGKVDCIIGGSNSEVGLESTIVDCTVEPPCVLRPGAITIEMIRKIQPEAYIDPALLNKADQNFKPKAPGMKYKHYAPKASVIIIKGEINKTVEKINEIVQNYIDDGIKVGIMATDETKTYYKKGEVISLGSRSDLTSIGRNLFGVLRTFDDLGVEYIISEAFEEKEYGLAIMNRLNKAAGYNIISL</sequence>
<accession>D9STM0</accession>
<dbReference type="SUPFAM" id="SSF55821">
    <property type="entry name" value="YrdC/RibB"/>
    <property type="match status" value="1"/>
</dbReference>
<dbReference type="InterPro" id="IPR010923">
    <property type="entry name" value="T(6)A37_SUA5"/>
</dbReference>
<keyword evidence="5 13" id="KW-0963">Cytoplasm</keyword>
<dbReference type="GO" id="GO:0006450">
    <property type="term" value="P:regulation of translational fidelity"/>
    <property type="evidence" value="ECO:0007669"/>
    <property type="project" value="TreeGrafter"/>
</dbReference>
<dbReference type="Gene3D" id="3.90.870.10">
    <property type="entry name" value="DHBP synthase"/>
    <property type="match status" value="1"/>
</dbReference>
<dbReference type="EC" id="2.7.7.87" evidence="3 13"/>
<comment type="similarity">
    <text evidence="2 13">Belongs to the SUA5 family.</text>
</comment>
<evidence type="ECO:0000313" key="17">
    <source>
        <dbReference type="Proteomes" id="UP000002730"/>
    </source>
</evidence>
<dbReference type="Pfam" id="PF03481">
    <property type="entry name" value="Sua5_C"/>
    <property type="match status" value="1"/>
</dbReference>
<evidence type="ECO:0000256" key="11">
    <source>
        <dbReference type="ARBA" id="ARBA00029774"/>
    </source>
</evidence>
<dbReference type="PANTHER" id="PTHR17490:SF16">
    <property type="entry name" value="THREONYLCARBAMOYL-AMP SYNTHASE"/>
    <property type="match status" value="1"/>
</dbReference>
<feature type="binding site" evidence="14">
    <location>
        <position position="119"/>
    </location>
    <ligand>
        <name>ATP</name>
        <dbReference type="ChEBI" id="CHEBI:30616"/>
    </ligand>
</feature>
<evidence type="ECO:0000256" key="5">
    <source>
        <dbReference type="ARBA" id="ARBA00022490"/>
    </source>
</evidence>
<dbReference type="RefSeq" id="WP_010075849.1">
    <property type="nucleotide sequence ID" value="NC_014393.1"/>
</dbReference>
<feature type="binding site" evidence="14">
    <location>
        <position position="153"/>
    </location>
    <ligand>
        <name>ATP</name>
        <dbReference type="ChEBI" id="CHEBI:30616"/>
    </ligand>
</feature>
<dbReference type="AlphaFoldDB" id="D9STM0"/>
<evidence type="ECO:0000256" key="9">
    <source>
        <dbReference type="ARBA" id="ARBA00022741"/>
    </source>
</evidence>
<dbReference type="OrthoDB" id="9814580at2"/>
<proteinExistence type="inferred from homology"/>
<feature type="binding site" evidence="14">
    <location>
        <position position="37"/>
    </location>
    <ligand>
        <name>L-threonine</name>
        <dbReference type="ChEBI" id="CHEBI:57926"/>
    </ligand>
</feature>
<feature type="binding site" evidence="14">
    <location>
        <position position="64"/>
    </location>
    <ligand>
        <name>ATP</name>
        <dbReference type="ChEBI" id="CHEBI:30616"/>
    </ligand>
</feature>
<dbReference type="GO" id="GO:0005524">
    <property type="term" value="F:ATP binding"/>
    <property type="evidence" value="ECO:0007669"/>
    <property type="project" value="UniProtKB-UniRule"/>
</dbReference>
<evidence type="ECO:0000256" key="3">
    <source>
        <dbReference type="ARBA" id="ARBA00012584"/>
    </source>
</evidence>
<dbReference type="FunFam" id="3.90.870.10:FF:000009">
    <property type="entry name" value="Threonylcarbamoyl-AMP synthase, putative"/>
    <property type="match status" value="1"/>
</dbReference>
<dbReference type="STRING" id="573061.Clocel_3064"/>
<keyword evidence="8 13" id="KW-0548">Nucleotidyltransferase</keyword>
<dbReference type="KEGG" id="ccb:Clocel_3064"/>
<dbReference type="eggNOG" id="COG0009">
    <property type="taxonomic scope" value="Bacteria"/>
</dbReference>
<evidence type="ECO:0000256" key="1">
    <source>
        <dbReference type="ARBA" id="ARBA00004496"/>
    </source>
</evidence>
<dbReference type="GO" id="GO:0008033">
    <property type="term" value="P:tRNA processing"/>
    <property type="evidence" value="ECO:0007669"/>
    <property type="project" value="UniProtKB-KW"/>
</dbReference>
<keyword evidence="9 13" id="KW-0547">Nucleotide-binding</keyword>
<dbReference type="NCBIfam" id="TIGR00057">
    <property type="entry name" value="L-threonylcarbamoyladenylate synthase"/>
    <property type="match status" value="1"/>
</dbReference>
<comment type="function">
    <text evidence="13">Required for the formation of a threonylcarbamoyl group on adenosine at position 37 (t(6)A37) in tRNAs that read codons beginning with adenine.</text>
</comment>
<organism evidence="16 17">
    <name type="scientific">Clostridium cellulovorans (strain ATCC 35296 / DSM 3052 / OCM 3 / 743B)</name>
    <dbReference type="NCBI Taxonomy" id="573061"/>
    <lineage>
        <taxon>Bacteria</taxon>
        <taxon>Bacillati</taxon>
        <taxon>Bacillota</taxon>
        <taxon>Clostridia</taxon>
        <taxon>Eubacteriales</taxon>
        <taxon>Clostridiaceae</taxon>
        <taxon>Clostridium</taxon>
    </lineage>
</organism>
<keyword evidence="17" id="KW-1185">Reference proteome</keyword>
<comment type="subcellular location">
    <subcellularLocation>
        <location evidence="1 13">Cytoplasm</location>
    </subcellularLocation>
</comment>
<name>D9STM0_CLOC7</name>
<dbReference type="InterPro" id="IPR050156">
    <property type="entry name" value="TC-AMP_synthase_SUA5"/>
</dbReference>
<protein>
    <recommendedName>
        <fullName evidence="4 13">Threonylcarbamoyl-AMP synthase</fullName>
        <shortName evidence="13">TC-AMP synthase</shortName>
        <ecNumber evidence="3 13">2.7.7.87</ecNumber>
    </recommendedName>
    <alternativeName>
        <fullName evidence="11 13">L-threonylcarbamoyladenylate synthase</fullName>
    </alternativeName>
</protein>
<feature type="binding site" evidence="14">
    <location>
        <position position="60"/>
    </location>
    <ligand>
        <name>ATP</name>
        <dbReference type="ChEBI" id="CHEBI:30616"/>
    </ligand>
</feature>
<dbReference type="Pfam" id="PF01300">
    <property type="entry name" value="Sua5_yciO_yrdC"/>
    <property type="match status" value="1"/>
</dbReference>
<evidence type="ECO:0000256" key="4">
    <source>
        <dbReference type="ARBA" id="ARBA00015492"/>
    </source>
</evidence>
<dbReference type="EMBL" id="CP002160">
    <property type="protein sequence ID" value="ADL52754.1"/>
    <property type="molecule type" value="Genomic_DNA"/>
</dbReference>
<dbReference type="GO" id="GO:0003725">
    <property type="term" value="F:double-stranded RNA binding"/>
    <property type="evidence" value="ECO:0007669"/>
    <property type="project" value="UniProtKB-UniRule"/>
</dbReference>
<keyword evidence="7 13" id="KW-0819">tRNA processing</keyword>
<evidence type="ECO:0000259" key="15">
    <source>
        <dbReference type="PROSITE" id="PS51163"/>
    </source>
</evidence>
<evidence type="ECO:0000256" key="7">
    <source>
        <dbReference type="ARBA" id="ARBA00022694"/>
    </source>
</evidence>
<dbReference type="InterPro" id="IPR038385">
    <property type="entry name" value="Sua5/YwlC_C"/>
</dbReference>
<dbReference type="GO" id="GO:0000049">
    <property type="term" value="F:tRNA binding"/>
    <property type="evidence" value="ECO:0007669"/>
    <property type="project" value="TreeGrafter"/>
</dbReference>
<dbReference type="InterPro" id="IPR017945">
    <property type="entry name" value="DHBP_synth_RibB-like_a/b_dom"/>
</dbReference>
<dbReference type="Proteomes" id="UP000002730">
    <property type="component" value="Chromosome"/>
</dbReference>
<reference evidence="16 17" key="1">
    <citation type="submission" date="2010-08" db="EMBL/GenBank/DDBJ databases">
        <title>Complete sequence of Clostridium cellulovorans 743B.</title>
        <authorList>
            <consortium name="US DOE Joint Genome Institute"/>
            <person name="Lucas S."/>
            <person name="Copeland A."/>
            <person name="Lapidus A."/>
            <person name="Cheng J.-F."/>
            <person name="Bruce D."/>
            <person name="Goodwin L."/>
            <person name="Pitluck S."/>
            <person name="Chertkov O."/>
            <person name="Detter J.C."/>
            <person name="Han C."/>
            <person name="Tapia R."/>
            <person name="Land M."/>
            <person name="Hauser L."/>
            <person name="Chang Y.-J."/>
            <person name="Jeffries C."/>
            <person name="Kyrpides N."/>
            <person name="Ivanova N."/>
            <person name="Mikhailova N."/>
            <person name="Hemme C.L."/>
            <person name="Woyke T."/>
        </authorList>
    </citation>
    <scope>NUCLEOTIDE SEQUENCE [LARGE SCALE GENOMIC DNA]</scope>
    <source>
        <strain evidence="17">ATCC 35296 / DSM 3052 / OCM 3 / 743B</strain>
    </source>
</reference>
<evidence type="ECO:0000256" key="10">
    <source>
        <dbReference type="ARBA" id="ARBA00022840"/>
    </source>
</evidence>
<evidence type="ECO:0000256" key="12">
    <source>
        <dbReference type="ARBA" id="ARBA00048366"/>
    </source>
</evidence>
<dbReference type="GO" id="GO:0061710">
    <property type="term" value="F:L-threonylcarbamoyladenylate synthase"/>
    <property type="evidence" value="ECO:0007669"/>
    <property type="project" value="UniProtKB-EC"/>
</dbReference>
<dbReference type="HOGENOM" id="CLU_031397_0_0_9"/>
<comment type="catalytic activity">
    <reaction evidence="12 13">
        <text>L-threonine + hydrogencarbonate + ATP = L-threonylcarbamoyladenylate + diphosphate + H2O</text>
        <dbReference type="Rhea" id="RHEA:36407"/>
        <dbReference type="ChEBI" id="CHEBI:15377"/>
        <dbReference type="ChEBI" id="CHEBI:17544"/>
        <dbReference type="ChEBI" id="CHEBI:30616"/>
        <dbReference type="ChEBI" id="CHEBI:33019"/>
        <dbReference type="ChEBI" id="CHEBI:57926"/>
        <dbReference type="ChEBI" id="CHEBI:73682"/>
        <dbReference type="EC" id="2.7.7.87"/>
    </reaction>
</comment>
<evidence type="ECO:0000256" key="2">
    <source>
        <dbReference type="ARBA" id="ARBA00007663"/>
    </source>
</evidence>
<dbReference type="PIRSF" id="PIRSF004930">
    <property type="entry name" value="Tln_factor_SUA5"/>
    <property type="match status" value="1"/>
</dbReference>
<dbReference type="PROSITE" id="PS51163">
    <property type="entry name" value="YRDC"/>
    <property type="match status" value="1"/>
</dbReference>
<keyword evidence="10 13" id="KW-0067">ATP-binding</keyword>
<evidence type="ECO:0000256" key="8">
    <source>
        <dbReference type="ARBA" id="ARBA00022695"/>
    </source>
</evidence>
<feature type="binding site" evidence="14">
    <location>
        <position position="123"/>
    </location>
    <ligand>
        <name>L-threonine</name>
        <dbReference type="ChEBI" id="CHEBI:57926"/>
    </ligand>
</feature>
<keyword evidence="6 13" id="KW-0808">Transferase</keyword>
<feature type="domain" description="YrdC-like" evidence="15">
    <location>
        <begin position="15"/>
        <end position="201"/>
    </location>
</feature>
<feature type="binding site" evidence="14">
    <location>
        <position position="183"/>
    </location>
    <ligand>
        <name>L-threonine</name>
        <dbReference type="ChEBI" id="CHEBI:57926"/>
    </ligand>
</feature>
<evidence type="ECO:0000256" key="14">
    <source>
        <dbReference type="PIRSR" id="PIRSR004930-1"/>
    </source>
</evidence>
<dbReference type="PANTHER" id="PTHR17490">
    <property type="entry name" value="SUA5"/>
    <property type="match status" value="1"/>
</dbReference>
<feature type="binding site" evidence="14">
    <location>
        <position position="145"/>
    </location>
    <ligand>
        <name>ATP</name>
        <dbReference type="ChEBI" id="CHEBI:30616"/>
    </ligand>
</feature>
<dbReference type="Gene3D" id="3.40.50.11030">
    <property type="entry name" value="Threonylcarbamoyl-AMP synthase, C-terminal domain"/>
    <property type="match status" value="1"/>
</dbReference>
<evidence type="ECO:0000313" key="16">
    <source>
        <dbReference type="EMBL" id="ADL52754.1"/>
    </source>
</evidence>
<evidence type="ECO:0000256" key="13">
    <source>
        <dbReference type="PIRNR" id="PIRNR004930"/>
    </source>
</evidence>
<evidence type="ECO:0000256" key="6">
    <source>
        <dbReference type="ARBA" id="ARBA00022679"/>
    </source>
</evidence>
<dbReference type="FunFam" id="3.40.50.11030:FF:000001">
    <property type="entry name" value="Threonylcarbamoyl-AMP synthase"/>
    <property type="match status" value="1"/>
</dbReference>
<feature type="binding site" evidence="14">
    <location>
        <position position="143"/>
    </location>
    <ligand>
        <name>L-threonine</name>
        <dbReference type="ChEBI" id="CHEBI:57926"/>
    </ligand>
</feature>
<feature type="binding site" evidence="14">
    <location>
        <position position="239"/>
    </location>
    <ligand>
        <name>ATP</name>
        <dbReference type="ChEBI" id="CHEBI:30616"/>
    </ligand>
</feature>
<dbReference type="GO" id="GO:0005737">
    <property type="term" value="C:cytoplasm"/>
    <property type="evidence" value="ECO:0007669"/>
    <property type="project" value="UniProtKB-SubCell"/>
</dbReference>
<gene>
    <name evidence="16" type="ordered locus">Clocel_3064</name>
</gene>
<dbReference type="InterPro" id="IPR005145">
    <property type="entry name" value="Sua5_C"/>
</dbReference>
<dbReference type="InterPro" id="IPR006070">
    <property type="entry name" value="Sua5-like_dom"/>
</dbReference>
<feature type="binding site" evidence="14">
    <location>
        <position position="69"/>
    </location>
    <ligand>
        <name>L-threonine</name>
        <dbReference type="ChEBI" id="CHEBI:57926"/>
    </ligand>
</feature>